<dbReference type="Pfam" id="PF10607">
    <property type="entry name" value="CTLH"/>
    <property type="match status" value="1"/>
</dbReference>
<dbReference type="OrthoDB" id="2415936at2759"/>
<gene>
    <name evidence="2" type="ORF">KUCA_T00000567001</name>
</gene>
<dbReference type="EMBL" id="HG793125">
    <property type="protein sequence ID" value="CDK24601.1"/>
    <property type="molecule type" value="Genomic_DNA"/>
</dbReference>
<evidence type="ECO:0000259" key="1">
    <source>
        <dbReference type="PROSITE" id="PS50897"/>
    </source>
</evidence>
<evidence type="ECO:0000313" key="2">
    <source>
        <dbReference type="EMBL" id="CDK24601.1"/>
    </source>
</evidence>
<keyword evidence="3" id="KW-1185">Reference proteome</keyword>
<dbReference type="Pfam" id="PF08513">
    <property type="entry name" value="LisH"/>
    <property type="match status" value="1"/>
</dbReference>
<name>W6MFZ9_9ASCO</name>
<dbReference type="AlphaFoldDB" id="W6MFZ9"/>
<proteinExistence type="predicted"/>
<dbReference type="InterPro" id="IPR006595">
    <property type="entry name" value="CTLH_C"/>
</dbReference>
<dbReference type="PANTHER" id="PTHR12864">
    <property type="entry name" value="RAN BINDING PROTEIN 9-RELATED"/>
    <property type="match status" value="1"/>
</dbReference>
<dbReference type="InterPro" id="IPR013144">
    <property type="entry name" value="CRA_dom"/>
</dbReference>
<dbReference type="RefSeq" id="XP_022456618.1">
    <property type="nucleotide sequence ID" value="XM_022605117.1"/>
</dbReference>
<evidence type="ECO:0000313" key="3">
    <source>
        <dbReference type="Proteomes" id="UP000019384"/>
    </source>
</evidence>
<dbReference type="GeneID" id="34518006"/>
<accession>W6MFZ9</accession>
<feature type="domain" description="CTLH" evidence="1">
    <location>
        <begin position="123"/>
        <end position="180"/>
    </location>
</feature>
<dbReference type="STRING" id="1382522.W6MFZ9"/>
<dbReference type="SMART" id="SM00757">
    <property type="entry name" value="CRA"/>
    <property type="match status" value="1"/>
</dbReference>
<dbReference type="PROSITE" id="PS50897">
    <property type="entry name" value="CTLH"/>
    <property type="match status" value="1"/>
</dbReference>
<reference evidence="2" key="2">
    <citation type="submission" date="2014-02" db="EMBL/GenBank/DDBJ databases">
        <title>Complete DNA sequence of /Kuraishia capsulata/ illustrates novel genomic features among budding yeasts (/Saccharomycotina/).</title>
        <authorList>
            <person name="Morales L."/>
            <person name="Noel B."/>
            <person name="Porcel B."/>
            <person name="Marcet-Houben M."/>
            <person name="Hullo M-F."/>
            <person name="Sacerdot C."/>
            <person name="Tekaia F."/>
            <person name="Leh-Louis V."/>
            <person name="Despons L."/>
            <person name="Khanna V."/>
            <person name="Aury J-M."/>
            <person name="Barbe V."/>
            <person name="Couloux A."/>
            <person name="Labadie K."/>
            <person name="Pelletier E."/>
            <person name="Souciet J-L."/>
            <person name="Boekhout T."/>
            <person name="Gabaldon T."/>
            <person name="Wincker P."/>
            <person name="Dujon B."/>
        </authorList>
    </citation>
    <scope>NUCLEOTIDE SEQUENCE</scope>
    <source>
        <strain evidence="2">CBS 1993</strain>
    </source>
</reference>
<organism evidence="2 3">
    <name type="scientific">Kuraishia capsulata CBS 1993</name>
    <dbReference type="NCBI Taxonomy" id="1382522"/>
    <lineage>
        <taxon>Eukaryota</taxon>
        <taxon>Fungi</taxon>
        <taxon>Dikarya</taxon>
        <taxon>Ascomycota</taxon>
        <taxon>Saccharomycotina</taxon>
        <taxon>Pichiomycetes</taxon>
        <taxon>Pichiales</taxon>
        <taxon>Pichiaceae</taxon>
        <taxon>Kuraishia</taxon>
    </lineage>
</organism>
<dbReference type="PROSITE" id="PS50896">
    <property type="entry name" value="LISH"/>
    <property type="match status" value="1"/>
</dbReference>
<dbReference type="InterPro" id="IPR024964">
    <property type="entry name" value="CTLH/CRA"/>
</dbReference>
<reference evidence="2" key="1">
    <citation type="submission" date="2013-12" db="EMBL/GenBank/DDBJ databases">
        <authorList>
            <person name="Genoscope - CEA"/>
        </authorList>
    </citation>
    <scope>NUCLEOTIDE SEQUENCE</scope>
    <source>
        <strain evidence="2">CBS 1993</strain>
    </source>
</reference>
<dbReference type="Proteomes" id="UP000019384">
    <property type="component" value="Unassembled WGS sequence"/>
</dbReference>
<sequence length="341" mass="39243">MSTYIKSSFPYNRTGMGDTLETNRINHLILNYLIVEGYENATLKFGKELGFDFIEQFLDSDRVVAATGVEPASQDEDLDIQAEADRLFSKENITNRLKDLERDLPETGLSRDALGRLTLGLSTIKTRNRIRSNILGGRIAETIVLINEHFPTLFEKNQFIYFKLLHLNLIEMIRSHHKDPAHSTEDEKVFLDEILRFIKEKLSTVKILQNKTFIKELELTMALLCFSDQMGRDSAPVRMPQKLRALFDLKLRKEVGTLVNKSILINLNNEDINNLVLVGNEPYVAEMDRKLRPKGTNLPRGESQDNLLMKFNDIENVKLKSLMKLWIWATSESDIDWAKKA</sequence>
<dbReference type="SMART" id="SM00668">
    <property type="entry name" value="CTLH"/>
    <property type="match status" value="1"/>
</dbReference>
<dbReference type="InterPro" id="IPR050618">
    <property type="entry name" value="Ubq-SigPath_Reg"/>
</dbReference>
<dbReference type="InterPro" id="IPR006594">
    <property type="entry name" value="LisH"/>
</dbReference>
<protein>
    <recommendedName>
        <fullName evidence="1">CTLH domain-containing protein</fullName>
    </recommendedName>
</protein>
<dbReference type="HOGENOM" id="CLU_774096_0_0_1"/>